<dbReference type="CDD" id="cd05271">
    <property type="entry name" value="NDUFA9_like_SDR_a"/>
    <property type="match status" value="1"/>
</dbReference>
<dbReference type="STRING" id="1454001.AW08_01596"/>
<name>A0A011MZJ5_9PROT</name>
<dbReference type="PATRIC" id="fig|1454001.3.peg.1676"/>
<organism evidence="2 3">
    <name type="scientific">Candidatus Accumulibacter adjunctus</name>
    <dbReference type="NCBI Taxonomy" id="1454001"/>
    <lineage>
        <taxon>Bacteria</taxon>
        <taxon>Pseudomonadati</taxon>
        <taxon>Pseudomonadota</taxon>
        <taxon>Betaproteobacteria</taxon>
        <taxon>Candidatus Accumulibacter</taxon>
    </lineage>
</organism>
<evidence type="ECO:0000259" key="1">
    <source>
        <dbReference type="Pfam" id="PF01370"/>
    </source>
</evidence>
<accession>A0A011MZJ5</accession>
<dbReference type="EMBL" id="JFAX01000007">
    <property type="protein sequence ID" value="EXI67991.1"/>
    <property type="molecule type" value="Genomic_DNA"/>
</dbReference>
<dbReference type="InterPro" id="IPR001509">
    <property type="entry name" value="Epimerase_deHydtase"/>
</dbReference>
<dbReference type="Gene3D" id="3.40.50.720">
    <property type="entry name" value="NAD(P)-binding Rossmann-like Domain"/>
    <property type="match status" value="1"/>
</dbReference>
<dbReference type="InterPro" id="IPR036291">
    <property type="entry name" value="NAD(P)-bd_dom_sf"/>
</dbReference>
<dbReference type="AlphaFoldDB" id="A0A011MZJ5"/>
<reference evidence="2" key="1">
    <citation type="submission" date="2014-02" db="EMBL/GenBank/DDBJ databases">
        <title>Expanding our view of genomic diversity in Candidatus Accumulibacter clades.</title>
        <authorList>
            <person name="Skennerton C.T."/>
            <person name="Barr J.J."/>
            <person name="Slater F.R."/>
            <person name="Bond P.L."/>
            <person name="Tyson G.W."/>
        </authorList>
    </citation>
    <scope>NUCLEOTIDE SEQUENCE [LARGE SCALE GENOMIC DNA]</scope>
</reference>
<dbReference type="PANTHER" id="PTHR12126">
    <property type="entry name" value="NADH-UBIQUINONE OXIDOREDUCTASE 39 KDA SUBUNIT-RELATED"/>
    <property type="match status" value="1"/>
</dbReference>
<dbReference type="SUPFAM" id="SSF51735">
    <property type="entry name" value="NAD(P)-binding Rossmann-fold domains"/>
    <property type="match status" value="1"/>
</dbReference>
<feature type="domain" description="NAD-dependent epimerase/dehydratase" evidence="1">
    <location>
        <begin position="6"/>
        <end position="202"/>
    </location>
</feature>
<sequence>MDLANVLLIGGSGFVGGWIASRLSESGVRVTIPTRHRENTKKLITLPTVEMVEADVHEPATLVQLMRGQDAVINLVGILHDGDSRLPYGKGFAAAHVELPRKIVAAMPQAGVRRLLHMSALQAALGAPSEYLRSKGDGEMLVRAAKEQIDVTIFRPSVIFGPGDAFLNMFASLVRLLPVLPLGGGSARFQPVYVGDVAAAFVDSLGDRTTFGRSYDLCGPKVYSLRELVDYTAHLVGRSPWIIDLGTGGWAYLQAGVMWLLPKPPLSPDNLRSMEVDSVTDGTHDFPGWQPQALEAVAPGYLSPAEIPQLRFDRYRFRAGR</sequence>
<dbReference type="GO" id="GO:0044877">
    <property type="term" value="F:protein-containing complex binding"/>
    <property type="evidence" value="ECO:0007669"/>
    <property type="project" value="TreeGrafter"/>
</dbReference>
<dbReference type="PANTHER" id="PTHR12126:SF11">
    <property type="entry name" value="NADH DEHYDROGENASE [UBIQUINONE] 1 ALPHA SUBCOMPLEX SUBUNIT 9, MITOCHONDRIAL"/>
    <property type="match status" value="1"/>
</dbReference>
<dbReference type="Pfam" id="PF01370">
    <property type="entry name" value="Epimerase"/>
    <property type="match status" value="1"/>
</dbReference>
<keyword evidence="3" id="KW-1185">Reference proteome</keyword>
<evidence type="ECO:0000313" key="3">
    <source>
        <dbReference type="Proteomes" id="UP000020218"/>
    </source>
</evidence>
<dbReference type="InterPro" id="IPR051207">
    <property type="entry name" value="ComplexI_NDUFA9_subunit"/>
</dbReference>
<proteinExistence type="predicted"/>
<dbReference type="Proteomes" id="UP000020218">
    <property type="component" value="Unassembled WGS sequence"/>
</dbReference>
<protein>
    <submittedName>
        <fullName evidence="2">Hopanoid-associated sugar epimerase</fullName>
    </submittedName>
</protein>
<gene>
    <name evidence="2" type="ORF">AW08_01596</name>
</gene>
<evidence type="ECO:0000313" key="2">
    <source>
        <dbReference type="EMBL" id="EXI67991.1"/>
    </source>
</evidence>
<comment type="caution">
    <text evidence="2">The sequence shown here is derived from an EMBL/GenBank/DDBJ whole genome shotgun (WGS) entry which is preliminary data.</text>
</comment>